<keyword evidence="3" id="KW-1185">Reference proteome</keyword>
<protein>
    <submittedName>
        <fullName evidence="2">Uncharacterized protein</fullName>
    </submittedName>
</protein>
<reference evidence="3" key="1">
    <citation type="submission" date="2024-07" db="EMBL/GenBank/DDBJ databases">
        <title>Two chromosome-level genome assemblies of Korean endemic species Abeliophyllum distichum and Forsythia ovata (Oleaceae).</title>
        <authorList>
            <person name="Jang H."/>
        </authorList>
    </citation>
    <scope>NUCLEOTIDE SEQUENCE [LARGE SCALE GENOMIC DNA]</scope>
</reference>
<comment type="caution">
    <text evidence="2">The sequence shown here is derived from an EMBL/GenBank/DDBJ whole genome shotgun (WGS) entry which is preliminary data.</text>
</comment>
<organism evidence="2 3">
    <name type="scientific">Forsythia ovata</name>
    <dbReference type="NCBI Taxonomy" id="205694"/>
    <lineage>
        <taxon>Eukaryota</taxon>
        <taxon>Viridiplantae</taxon>
        <taxon>Streptophyta</taxon>
        <taxon>Embryophyta</taxon>
        <taxon>Tracheophyta</taxon>
        <taxon>Spermatophyta</taxon>
        <taxon>Magnoliopsida</taxon>
        <taxon>eudicotyledons</taxon>
        <taxon>Gunneridae</taxon>
        <taxon>Pentapetalae</taxon>
        <taxon>asterids</taxon>
        <taxon>lamiids</taxon>
        <taxon>Lamiales</taxon>
        <taxon>Oleaceae</taxon>
        <taxon>Forsythieae</taxon>
        <taxon>Forsythia</taxon>
    </lineage>
</organism>
<accession>A0ABD1UVS0</accession>
<evidence type="ECO:0000256" key="1">
    <source>
        <dbReference type="SAM" id="MobiDB-lite"/>
    </source>
</evidence>
<evidence type="ECO:0000313" key="3">
    <source>
        <dbReference type="Proteomes" id="UP001604277"/>
    </source>
</evidence>
<name>A0ABD1UVS0_9LAMI</name>
<dbReference type="Proteomes" id="UP001604277">
    <property type="component" value="Unassembled WGS sequence"/>
</dbReference>
<dbReference type="AlphaFoldDB" id="A0ABD1UVS0"/>
<sequence length="173" mass="20238">MRDEDENTYIKQPDERSVGAVEWAPEVPQPPWRGRRSRARFLPSAPPVYPPYQPQGYEDQHESEEEEEPYSYASLVWPRAPFQGNEGVDPFQYPYHGYNVEKNYGNPNLPPRQSQELETSQGSSVFDRFTTYTKLYKQIYHLARDRCKKSVRDYDKPNGPLTYSNLSIQTLVL</sequence>
<feature type="region of interest" description="Disordered" evidence="1">
    <location>
        <begin position="1"/>
        <end position="70"/>
    </location>
</feature>
<feature type="compositionally biased region" description="Polar residues" evidence="1">
    <location>
        <begin position="111"/>
        <end position="122"/>
    </location>
</feature>
<dbReference type="EMBL" id="JBFOLJ010000006">
    <property type="protein sequence ID" value="KAL2529127.1"/>
    <property type="molecule type" value="Genomic_DNA"/>
</dbReference>
<gene>
    <name evidence="2" type="ORF">Fot_21728</name>
</gene>
<evidence type="ECO:0000313" key="2">
    <source>
        <dbReference type="EMBL" id="KAL2529127.1"/>
    </source>
</evidence>
<proteinExistence type="predicted"/>
<feature type="region of interest" description="Disordered" evidence="1">
    <location>
        <begin position="102"/>
        <end position="122"/>
    </location>
</feature>
<feature type="compositionally biased region" description="Pro residues" evidence="1">
    <location>
        <begin position="44"/>
        <end position="53"/>
    </location>
</feature>